<gene>
    <name evidence="2" type="primary">Acey_s0132.g1735</name>
    <name evidence="2" type="synonym">Acey-C39E9.11</name>
    <name evidence="2" type="ORF">Y032_0132g1735</name>
</gene>
<evidence type="ECO:0000313" key="3">
    <source>
        <dbReference type="Proteomes" id="UP000024635"/>
    </source>
</evidence>
<dbReference type="STRING" id="53326.A0A016T6T1"/>
<accession>A0A016T6T1</accession>
<name>A0A016T6T1_9BILA</name>
<evidence type="ECO:0000313" key="2">
    <source>
        <dbReference type="EMBL" id="EYB98351.1"/>
    </source>
</evidence>
<comment type="caution">
    <text evidence="2">The sequence shown here is derived from an EMBL/GenBank/DDBJ whole genome shotgun (WGS) entry which is preliminary data.</text>
</comment>
<proteinExistence type="predicted"/>
<dbReference type="AlphaFoldDB" id="A0A016T6T1"/>
<dbReference type="EMBL" id="JARK01001468">
    <property type="protein sequence ID" value="EYB98351.1"/>
    <property type="molecule type" value="Genomic_DNA"/>
</dbReference>
<feature type="region of interest" description="Disordered" evidence="1">
    <location>
        <begin position="1"/>
        <end position="50"/>
    </location>
</feature>
<keyword evidence="3" id="KW-1185">Reference proteome</keyword>
<dbReference type="Proteomes" id="UP000024635">
    <property type="component" value="Unassembled WGS sequence"/>
</dbReference>
<protein>
    <submittedName>
        <fullName evidence="2">Uncharacterized protein</fullName>
    </submittedName>
</protein>
<dbReference type="OrthoDB" id="206969at2759"/>
<feature type="compositionally biased region" description="Polar residues" evidence="1">
    <location>
        <begin position="7"/>
        <end position="17"/>
    </location>
</feature>
<organism evidence="2 3">
    <name type="scientific">Ancylostoma ceylanicum</name>
    <dbReference type="NCBI Taxonomy" id="53326"/>
    <lineage>
        <taxon>Eukaryota</taxon>
        <taxon>Metazoa</taxon>
        <taxon>Ecdysozoa</taxon>
        <taxon>Nematoda</taxon>
        <taxon>Chromadorea</taxon>
        <taxon>Rhabditida</taxon>
        <taxon>Rhabditina</taxon>
        <taxon>Rhabditomorpha</taxon>
        <taxon>Strongyloidea</taxon>
        <taxon>Ancylostomatidae</taxon>
        <taxon>Ancylostomatinae</taxon>
        <taxon>Ancylostoma</taxon>
    </lineage>
</organism>
<reference evidence="3" key="1">
    <citation type="journal article" date="2015" name="Nat. Genet.">
        <title>The genome and transcriptome of the zoonotic hookworm Ancylostoma ceylanicum identify infection-specific gene families.</title>
        <authorList>
            <person name="Schwarz E.M."/>
            <person name="Hu Y."/>
            <person name="Antoshechkin I."/>
            <person name="Miller M.M."/>
            <person name="Sternberg P.W."/>
            <person name="Aroian R.V."/>
        </authorList>
    </citation>
    <scope>NUCLEOTIDE SEQUENCE</scope>
    <source>
        <strain evidence="3">HY135</strain>
    </source>
</reference>
<evidence type="ECO:0000256" key="1">
    <source>
        <dbReference type="SAM" id="MobiDB-lite"/>
    </source>
</evidence>
<sequence>MPRNSKHNSFQQTQSTIKRPAAGSDDSDDDDLPTDFFGLSSAPEPKVPRIGDIPALVNGVVDVMGPSLPEKQDDPVDAYGYPEVEPSSSNMASSEGVITDEEAHRLIMKYEIAPMGLDQRTYNSAAADIVDIRVDDVSAGTRCKSYITEESTHNCPCQRCYGAVTQGKNFGRCHFKKKTPDHLLGQFGEKPSTFFLAQRGEDADIINCLQAVAREEALQQQWAESKQMRRIGRQKYGF</sequence>